<evidence type="ECO:0000313" key="3">
    <source>
        <dbReference type="Proteomes" id="UP000030765"/>
    </source>
</evidence>
<proteinExistence type="predicted"/>
<organism evidence="1">
    <name type="scientific">Anopheles sinensis</name>
    <name type="common">Mosquito</name>
    <dbReference type="NCBI Taxonomy" id="74873"/>
    <lineage>
        <taxon>Eukaryota</taxon>
        <taxon>Metazoa</taxon>
        <taxon>Ecdysozoa</taxon>
        <taxon>Arthropoda</taxon>
        <taxon>Hexapoda</taxon>
        <taxon>Insecta</taxon>
        <taxon>Pterygota</taxon>
        <taxon>Neoptera</taxon>
        <taxon>Endopterygota</taxon>
        <taxon>Diptera</taxon>
        <taxon>Nematocera</taxon>
        <taxon>Culicoidea</taxon>
        <taxon>Culicidae</taxon>
        <taxon>Anophelinae</taxon>
        <taxon>Anopheles</taxon>
    </lineage>
</organism>
<dbReference type="EnsemblMetazoa" id="ASIC004020-RA">
    <property type="protein sequence ID" value="ASIC004020-PA"/>
    <property type="gene ID" value="ASIC004020"/>
</dbReference>
<reference evidence="2" key="2">
    <citation type="submission" date="2020-05" db="UniProtKB">
        <authorList>
            <consortium name="EnsemblMetazoa"/>
        </authorList>
    </citation>
    <scope>IDENTIFICATION</scope>
</reference>
<evidence type="ECO:0000313" key="2">
    <source>
        <dbReference type="EnsemblMetazoa" id="ASIC004020-PA"/>
    </source>
</evidence>
<dbReference type="VEuPathDB" id="VectorBase:ASIC004020"/>
<dbReference type="AlphaFoldDB" id="A0A084VFW3"/>
<evidence type="ECO:0000313" key="1">
    <source>
        <dbReference type="EMBL" id="KFB36857.1"/>
    </source>
</evidence>
<reference evidence="1 3" key="1">
    <citation type="journal article" date="2014" name="BMC Genomics">
        <title>Genome sequence of Anopheles sinensis provides insight into genetics basis of mosquito competence for malaria parasites.</title>
        <authorList>
            <person name="Zhou D."/>
            <person name="Zhang D."/>
            <person name="Ding G."/>
            <person name="Shi L."/>
            <person name="Hou Q."/>
            <person name="Ye Y."/>
            <person name="Xu Y."/>
            <person name="Zhou H."/>
            <person name="Xiong C."/>
            <person name="Li S."/>
            <person name="Yu J."/>
            <person name="Hong S."/>
            <person name="Yu X."/>
            <person name="Zou P."/>
            <person name="Chen C."/>
            <person name="Chang X."/>
            <person name="Wang W."/>
            <person name="Lv Y."/>
            <person name="Sun Y."/>
            <person name="Ma L."/>
            <person name="Shen B."/>
            <person name="Zhu C."/>
        </authorList>
    </citation>
    <scope>NUCLEOTIDE SEQUENCE [LARGE SCALE GENOMIC DNA]</scope>
</reference>
<dbReference type="EMBL" id="KE524800">
    <property type="protein sequence ID" value="KFB36857.1"/>
    <property type="molecule type" value="Genomic_DNA"/>
</dbReference>
<name>A0A084VFW3_ANOSI</name>
<accession>A0A084VFW3</accession>
<dbReference type="Proteomes" id="UP000030765">
    <property type="component" value="Unassembled WGS sequence"/>
</dbReference>
<protein>
    <submittedName>
        <fullName evidence="1 2">Ribonucleoside triphosphate reductase</fullName>
    </submittedName>
</protein>
<gene>
    <name evidence="1" type="ORF">ZHAS_00004020</name>
</gene>
<keyword evidence="3" id="KW-1185">Reference proteome</keyword>
<sequence length="104" mass="11693">MRCAMREESLRLEDVLVRCYFASRLLGLHTAKIDVTQKLNAIIVQLQENALWLLLRNVPKRNPKHATTNVANGSERPPMGNIGTSRTQTNRLMVMMAYAIGVDG</sequence>
<dbReference type="EMBL" id="ATLV01012518">
    <property type="status" value="NOT_ANNOTATED_CDS"/>
    <property type="molecule type" value="Genomic_DNA"/>
</dbReference>